<accession>A0A378B6Y3</accession>
<dbReference type="Proteomes" id="UP000255192">
    <property type="component" value="Unassembled WGS sequence"/>
</dbReference>
<dbReference type="EMBL" id="UGMD01000002">
    <property type="protein sequence ID" value="STV29504.1"/>
    <property type="molecule type" value="Genomic_DNA"/>
</dbReference>
<sequence>MMTGVILPVHLGYPADHPRLVAGHQRNLRSRIRKRAIPTLRQRPGIGRQSSGDSLLLRLIQMV</sequence>
<reference evidence="1 2" key="1">
    <citation type="submission" date="2018-06" db="EMBL/GenBank/DDBJ databases">
        <authorList>
            <consortium name="Pathogen Informatics"/>
            <person name="Doyle S."/>
        </authorList>
    </citation>
    <scope>NUCLEOTIDE SEQUENCE [LARGE SCALE GENOMIC DNA]</scope>
    <source>
        <strain evidence="1 2">NCTC204</strain>
    </source>
</reference>
<name>A0A378B6Y3_KLEPN</name>
<protein>
    <submittedName>
        <fullName evidence="1">Uncharacterized protein</fullName>
    </submittedName>
</protein>
<gene>
    <name evidence="1" type="ORF">NCTC204_05301</name>
</gene>
<evidence type="ECO:0000313" key="1">
    <source>
        <dbReference type="EMBL" id="STV29504.1"/>
    </source>
</evidence>
<evidence type="ECO:0000313" key="2">
    <source>
        <dbReference type="Proteomes" id="UP000255192"/>
    </source>
</evidence>
<proteinExistence type="predicted"/>
<dbReference type="AlphaFoldDB" id="A0A378B6Y3"/>
<organism evidence="1 2">
    <name type="scientific">Klebsiella pneumoniae</name>
    <dbReference type="NCBI Taxonomy" id="573"/>
    <lineage>
        <taxon>Bacteria</taxon>
        <taxon>Pseudomonadati</taxon>
        <taxon>Pseudomonadota</taxon>
        <taxon>Gammaproteobacteria</taxon>
        <taxon>Enterobacterales</taxon>
        <taxon>Enterobacteriaceae</taxon>
        <taxon>Klebsiella/Raoultella group</taxon>
        <taxon>Klebsiella</taxon>
        <taxon>Klebsiella pneumoniae complex</taxon>
    </lineage>
</organism>